<keyword evidence="5" id="KW-0106">Calcium</keyword>
<dbReference type="InterPro" id="IPR033113">
    <property type="entry name" value="PLA2_histidine"/>
</dbReference>
<accession>A0ABQ9FL23</accession>
<evidence type="ECO:0000256" key="2">
    <source>
        <dbReference type="ARBA" id="ARBA00022525"/>
    </source>
</evidence>
<dbReference type="InterPro" id="IPR016090">
    <property type="entry name" value="PLA2-like_dom"/>
</dbReference>
<comment type="caution">
    <text evidence="7">The sequence shown here is derived from an EMBL/GenBank/DDBJ whole genome shotgun (WGS) entry which is preliminary data.</text>
</comment>
<evidence type="ECO:0000259" key="6">
    <source>
        <dbReference type="SMART" id="SM00085"/>
    </source>
</evidence>
<proteinExistence type="inferred from homology"/>
<dbReference type="Gene3D" id="1.20.90.10">
    <property type="entry name" value="Phospholipase A2 domain"/>
    <property type="match status" value="1"/>
</dbReference>
<dbReference type="PROSITE" id="PS00118">
    <property type="entry name" value="PA2_HIS"/>
    <property type="match status" value="1"/>
</dbReference>
<comment type="catalytic activity">
    <reaction evidence="5">
        <text>a 1,2-diacyl-sn-glycero-3-phosphocholine + H2O = a 1-acyl-sn-glycero-3-phosphocholine + a fatty acid + H(+)</text>
        <dbReference type="Rhea" id="RHEA:15801"/>
        <dbReference type="ChEBI" id="CHEBI:15377"/>
        <dbReference type="ChEBI" id="CHEBI:15378"/>
        <dbReference type="ChEBI" id="CHEBI:28868"/>
        <dbReference type="ChEBI" id="CHEBI:57643"/>
        <dbReference type="ChEBI" id="CHEBI:58168"/>
        <dbReference type="EC" id="3.1.1.4"/>
    </reaction>
</comment>
<name>A0ABQ9FL23_TEGGR</name>
<dbReference type="PANTHER" id="PTHR11716">
    <property type="entry name" value="PHOSPHOLIPASE A2 FAMILY MEMBER"/>
    <property type="match status" value="1"/>
</dbReference>
<comment type="similarity">
    <text evidence="4">Belongs to the phospholipase A2 family.</text>
</comment>
<dbReference type="InterPro" id="IPR036444">
    <property type="entry name" value="PLipase_A2_dom_sf"/>
</dbReference>
<evidence type="ECO:0000256" key="3">
    <source>
        <dbReference type="ARBA" id="ARBA00023157"/>
    </source>
</evidence>
<comment type="cofactor">
    <cofactor evidence="5">
        <name>Ca(2+)</name>
        <dbReference type="ChEBI" id="CHEBI:29108"/>
    </cofactor>
</comment>
<dbReference type="Proteomes" id="UP001217089">
    <property type="component" value="Unassembled WGS sequence"/>
</dbReference>
<comment type="subcellular location">
    <subcellularLocation>
        <location evidence="1 5">Secreted</location>
    </subcellularLocation>
</comment>
<gene>
    <name evidence="7" type="ORF">KUTeg_005216</name>
</gene>
<keyword evidence="5" id="KW-0443">Lipid metabolism</keyword>
<sequence>MAEERNKRSIADFALMITHKTGRNALQYNNYGCWCGIGGGGNVLDGVDGCCKAHDLCYRWIERQGCHQNGHYTESGSNQYCPQQACMCDKRAAECFGRNRYNRNNKGVNRAQRC</sequence>
<evidence type="ECO:0000256" key="5">
    <source>
        <dbReference type="RuleBase" id="RU361236"/>
    </source>
</evidence>
<dbReference type="SUPFAM" id="SSF48619">
    <property type="entry name" value="Phospholipase A2, PLA2"/>
    <property type="match status" value="1"/>
</dbReference>
<evidence type="ECO:0000313" key="7">
    <source>
        <dbReference type="EMBL" id="KAJ8317312.1"/>
    </source>
</evidence>
<dbReference type="InterPro" id="IPR001211">
    <property type="entry name" value="PLA2"/>
</dbReference>
<keyword evidence="3" id="KW-1015">Disulfide bond</keyword>
<protein>
    <recommendedName>
        <fullName evidence="5">Phospholipase A2</fullName>
        <ecNumber evidence="5">3.1.1.4</ecNumber>
    </recommendedName>
</protein>
<dbReference type="PANTHER" id="PTHR11716:SF51">
    <property type="entry name" value="PHOSPHOLIPASE A2"/>
    <property type="match status" value="1"/>
</dbReference>
<organism evidence="7 8">
    <name type="scientific">Tegillarca granosa</name>
    <name type="common">Malaysian cockle</name>
    <name type="synonym">Anadara granosa</name>
    <dbReference type="NCBI Taxonomy" id="220873"/>
    <lineage>
        <taxon>Eukaryota</taxon>
        <taxon>Metazoa</taxon>
        <taxon>Spiralia</taxon>
        <taxon>Lophotrochozoa</taxon>
        <taxon>Mollusca</taxon>
        <taxon>Bivalvia</taxon>
        <taxon>Autobranchia</taxon>
        <taxon>Pteriomorphia</taxon>
        <taxon>Arcoida</taxon>
        <taxon>Arcoidea</taxon>
        <taxon>Arcidae</taxon>
        <taxon>Tegillarca</taxon>
    </lineage>
</organism>
<dbReference type="SMART" id="SM00085">
    <property type="entry name" value="PA2c"/>
    <property type="match status" value="1"/>
</dbReference>
<keyword evidence="5" id="KW-0378">Hydrolase</keyword>
<evidence type="ECO:0000256" key="4">
    <source>
        <dbReference type="RuleBase" id="RU003654"/>
    </source>
</evidence>
<dbReference type="EMBL" id="JARBDR010000246">
    <property type="protein sequence ID" value="KAJ8317312.1"/>
    <property type="molecule type" value="Genomic_DNA"/>
</dbReference>
<reference evidence="7 8" key="1">
    <citation type="submission" date="2022-12" db="EMBL/GenBank/DDBJ databases">
        <title>Chromosome-level genome of Tegillarca granosa.</title>
        <authorList>
            <person name="Kim J."/>
        </authorList>
    </citation>
    <scope>NUCLEOTIDE SEQUENCE [LARGE SCALE GENOMIC DNA]</scope>
    <source>
        <strain evidence="7">Teg-2019</strain>
        <tissue evidence="7">Adductor muscle</tissue>
    </source>
</reference>
<dbReference type="PRINTS" id="PR00389">
    <property type="entry name" value="PHPHLIPASEA2"/>
</dbReference>
<evidence type="ECO:0000256" key="1">
    <source>
        <dbReference type="ARBA" id="ARBA00004613"/>
    </source>
</evidence>
<feature type="domain" description="Phospholipase A2-like central" evidence="6">
    <location>
        <begin position="9"/>
        <end position="114"/>
    </location>
</feature>
<dbReference type="Pfam" id="PF00068">
    <property type="entry name" value="Phospholip_A2_1"/>
    <property type="match status" value="1"/>
</dbReference>
<dbReference type="EC" id="3.1.1.4" evidence="5"/>
<evidence type="ECO:0000313" key="8">
    <source>
        <dbReference type="Proteomes" id="UP001217089"/>
    </source>
</evidence>
<keyword evidence="2 5" id="KW-0964">Secreted</keyword>
<keyword evidence="8" id="KW-1185">Reference proteome</keyword>